<feature type="region of interest" description="Disordered" evidence="1">
    <location>
        <begin position="240"/>
        <end position="264"/>
    </location>
</feature>
<name>A0ABV0RCS0_9TELE</name>
<comment type="caution">
    <text evidence="4">The sequence shown here is derived from an EMBL/GenBank/DDBJ whole genome shotgun (WGS) entry which is preliminary data.</text>
</comment>
<feature type="compositionally biased region" description="Basic and acidic residues" evidence="1">
    <location>
        <begin position="151"/>
        <end position="162"/>
    </location>
</feature>
<dbReference type="Gene3D" id="2.20.70.10">
    <property type="match status" value="2"/>
</dbReference>
<gene>
    <name evidence="4" type="primary">SAV1</name>
    <name evidence="4" type="ORF">XENOCAPTIV_012178</name>
</gene>
<protein>
    <submittedName>
        <fullName evidence="4">Protein salvador 1</fullName>
    </submittedName>
</protein>
<dbReference type="EMBL" id="JAHRIN010042036">
    <property type="protein sequence ID" value="MEQ2205297.1"/>
    <property type="molecule type" value="Genomic_DNA"/>
</dbReference>
<feature type="domain" description="WW" evidence="2">
    <location>
        <begin position="277"/>
        <end position="310"/>
    </location>
</feature>
<sequence length="467" mass="54067">LHRNGKADVLIKDLYVENSQLIKALEITEQRQKIAEKKNYLLEEKISSLNKIVRDLNPLEDQHRDLGHDCGGNTVAPSGYAPDMNELTLIDVCPYLLADLMPSFIRHGPTIPRRTEGPPPEMAPSSYPAASSRDSVVSRNKSVLRAPVQRPPHEVARRESHRMSAPPYLPRSLGDLSHEYRGSTQSFLTDVSPMSENGDAARYYFPAEPYYENQQQQRQPRRVQERFPDDYRYYEHNEHNFQRLPHQHASPAPSRPPSGRIQAKSLGNLSSLTGEDLPLPGGWTVDWTIRGRKYYIDHNTNTTHWSHPLEREGLPPGWEKVESAEFGVYYVDHINERAQYRHPCAPSVPRYDQPPPPPVTYQPRPAERNQPVLVPANPYHTAEIPDWLQVYARAPLKYDHILKWELFQLADLDTYQGMLKLLFMKELEHIVKSYEVYRQALLSELETRKQRQQWYNQQPNKNFTGNM</sequence>
<reference evidence="4 5" key="1">
    <citation type="submission" date="2021-06" db="EMBL/GenBank/DDBJ databases">
        <authorList>
            <person name="Palmer J.M."/>
        </authorList>
    </citation>
    <scope>NUCLEOTIDE SEQUENCE [LARGE SCALE GENOMIC DNA]</scope>
    <source>
        <strain evidence="4 5">XC_2019</strain>
        <tissue evidence="4">Muscle</tissue>
    </source>
</reference>
<dbReference type="PANTHER" id="PTHR47522:SF2">
    <property type="entry name" value="PROTEIN SALVADOR HOMOLOG 1"/>
    <property type="match status" value="1"/>
</dbReference>
<dbReference type="CDD" id="cd00201">
    <property type="entry name" value="WW"/>
    <property type="match status" value="2"/>
</dbReference>
<dbReference type="SUPFAM" id="SSF51045">
    <property type="entry name" value="WW domain"/>
    <property type="match status" value="2"/>
</dbReference>
<dbReference type="SMART" id="SM00456">
    <property type="entry name" value="WW"/>
    <property type="match status" value="2"/>
</dbReference>
<evidence type="ECO:0000256" key="1">
    <source>
        <dbReference type="SAM" id="MobiDB-lite"/>
    </source>
</evidence>
<dbReference type="CDD" id="cd21433">
    <property type="entry name" value="SARAH_Sav"/>
    <property type="match status" value="1"/>
</dbReference>
<evidence type="ECO:0000259" key="2">
    <source>
        <dbReference type="PROSITE" id="PS50020"/>
    </source>
</evidence>
<feature type="domain" description="WW" evidence="2">
    <location>
        <begin position="312"/>
        <end position="345"/>
    </location>
</feature>
<keyword evidence="5" id="KW-1185">Reference proteome</keyword>
<evidence type="ECO:0000313" key="5">
    <source>
        <dbReference type="Proteomes" id="UP001434883"/>
    </source>
</evidence>
<dbReference type="PROSITE" id="PS50951">
    <property type="entry name" value="SARAH"/>
    <property type="match status" value="1"/>
</dbReference>
<evidence type="ECO:0000259" key="3">
    <source>
        <dbReference type="PROSITE" id="PS50951"/>
    </source>
</evidence>
<accession>A0ABV0RCS0</accession>
<dbReference type="InterPro" id="IPR011524">
    <property type="entry name" value="SARAH_dom"/>
</dbReference>
<dbReference type="Pfam" id="PF00397">
    <property type="entry name" value="WW"/>
    <property type="match status" value="1"/>
</dbReference>
<evidence type="ECO:0000313" key="4">
    <source>
        <dbReference type="EMBL" id="MEQ2205297.1"/>
    </source>
</evidence>
<feature type="non-terminal residue" evidence="4">
    <location>
        <position position="1"/>
    </location>
</feature>
<feature type="compositionally biased region" description="Polar residues" evidence="1">
    <location>
        <begin position="128"/>
        <end position="141"/>
    </location>
</feature>
<organism evidence="4 5">
    <name type="scientific">Xenoophorus captivus</name>
    <dbReference type="NCBI Taxonomy" id="1517983"/>
    <lineage>
        <taxon>Eukaryota</taxon>
        <taxon>Metazoa</taxon>
        <taxon>Chordata</taxon>
        <taxon>Craniata</taxon>
        <taxon>Vertebrata</taxon>
        <taxon>Euteleostomi</taxon>
        <taxon>Actinopterygii</taxon>
        <taxon>Neopterygii</taxon>
        <taxon>Teleostei</taxon>
        <taxon>Neoteleostei</taxon>
        <taxon>Acanthomorphata</taxon>
        <taxon>Ovalentaria</taxon>
        <taxon>Atherinomorphae</taxon>
        <taxon>Cyprinodontiformes</taxon>
        <taxon>Goodeidae</taxon>
        <taxon>Xenoophorus</taxon>
    </lineage>
</organism>
<feature type="domain" description="SARAH" evidence="3">
    <location>
        <begin position="401"/>
        <end position="448"/>
    </location>
</feature>
<feature type="region of interest" description="Disordered" evidence="1">
    <location>
        <begin position="109"/>
        <end position="177"/>
    </location>
</feature>
<dbReference type="Proteomes" id="UP001434883">
    <property type="component" value="Unassembled WGS sequence"/>
</dbReference>
<dbReference type="PANTHER" id="PTHR47522">
    <property type="entry name" value="SALVADOR FAMILY WW DOMAIN-CONTAINING PROTEIN 1"/>
    <property type="match status" value="1"/>
</dbReference>
<dbReference type="InterPro" id="IPR036020">
    <property type="entry name" value="WW_dom_sf"/>
</dbReference>
<proteinExistence type="predicted"/>
<dbReference type="InterPro" id="IPR001202">
    <property type="entry name" value="WW_dom"/>
</dbReference>
<dbReference type="InterPro" id="IPR030030">
    <property type="entry name" value="Sav"/>
</dbReference>
<dbReference type="PROSITE" id="PS50020">
    <property type="entry name" value="WW_DOMAIN_2"/>
    <property type="match status" value="2"/>
</dbReference>